<protein>
    <submittedName>
        <fullName evidence="1">Uncharacterized protein</fullName>
    </submittedName>
</protein>
<evidence type="ECO:0000313" key="1">
    <source>
        <dbReference type="EMBL" id="CAD1479781.1"/>
    </source>
</evidence>
<comment type="caution">
    <text evidence="1">The sequence shown here is derived from an EMBL/GenBank/DDBJ whole genome shotgun (WGS) entry which is preliminary data.</text>
</comment>
<reference evidence="1" key="1">
    <citation type="submission" date="2020-07" db="EMBL/GenBank/DDBJ databases">
        <authorList>
            <person name="Nazaruddin N."/>
        </authorList>
    </citation>
    <scope>NUCLEOTIDE SEQUENCE</scope>
</reference>
<organism evidence="1 2">
    <name type="scientific">Heterotrigona itama</name>
    <dbReference type="NCBI Taxonomy" id="395501"/>
    <lineage>
        <taxon>Eukaryota</taxon>
        <taxon>Metazoa</taxon>
        <taxon>Ecdysozoa</taxon>
        <taxon>Arthropoda</taxon>
        <taxon>Hexapoda</taxon>
        <taxon>Insecta</taxon>
        <taxon>Pterygota</taxon>
        <taxon>Neoptera</taxon>
        <taxon>Endopterygota</taxon>
        <taxon>Hymenoptera</taxon>
        <taxon>Apocrita</taxon>
        <taxon>Aculeata</taxon>
        <taxon>Apoidea</taxon>
        <taxon>Anthophila</taxon>
        <taxon>Apidae</taxon>
        <taxon>Heterotrigona</taxon>
    </lineage>
</organism>
<dbReference type="AlphaFoldDB" id="A0A6V7HJD7"/>
<dbReference type="OrthoDB" id="5411533at2759"/>
<dbReference type="Proteomes" id="UP000752696">
    <property type="component" value="Unassembled WGS sequence"/>
</dbReference>
<keyword evidence="2" id="KW-1185">Reference proteome</keyword>
<proteinExistence type="predicted"/>
<evidence type="ECO:0000313" key="2">
    <source>
        <dbReference type="Proteomes" id="UP000752696"/>
    </source>
</evidence>
<feature type="non-terminal residue" evidence="1">
    <location>
        <position position="1"/>
    </location>
</feature>
<sequence>MYKTLKNCRLSYNVALLPPLCSGGTQVRHGAKMASETDAVLRFFCLTKEKIVEGETEIKSSFSSGRMNRTNEVEDHVWNHRERTADLLPQHILSFFSDNIATYLRCLIETHDKSSSRWTLPTRQEQWARGKYCFPGKTRTDTQPDDCGDH</sequence>
<accession>A0A6V7HJD7</accession>
<gene>
    <name evidence="1" type="ORF">MHI_LOCUS880128</name>
</gene>
<name>A0A6V7HJD7_9HYME</name>
<dbReference type="EMBL" id="CAJDYZ010011640">
    <property type="protein sequence ID" value="CAD1479781.1"/>
    <property type="molecule type" value="Genomic_DNA"/>
</dbReference>